<dbReference type="InParanoid" id="A0A455ANI6"/>
<feature type="region of interest" description="Disordered" evidence="1">
    <location>
        <begin position="100"/>
        <end position="122"/>
    </location>
</feature>
<evidence type="ECO:0000313" key="3">
    <source>
        <dbReference type="RefSeq" id="XP_028338235.1"/>
    </source>
</evidence>
<dbReference type="KEGG" id="pcad:112062408"/>
<dbReference type="RefSeq" id="XP_028338235.1">
    <property type="nucleotide sequence ID" value="XM_028482434.2"/>
</dbReference>
<proteinExistence type="predicted"/>
<evidence type="ECO:0000256" key="1">
    <source>
        <dbReference type="SAM" id="MobiDB-lite"/>
    </source>
</evidence>
<feature type="region of interest" description="Disordered" evidence="1">
    <location>
        <begin position="20"/>
        <end position="47"/>
    </location>
</feature>
<reference evidence="3" key="1">
    <citation type="submission" date="2025-08" db="UniProtKB">
        <authorList>
            <consortium name="RefSeq"/>
        </authorList>
    </citation>
    <scope>IDENTIFICATION</scope>
    <source>
        <tissue evidence="3">Muscle</tissue>
    </source>
</reference>
<organism evidence="2 3">
    <name type="scientific">Physeter macrocephalus</name>
    <name type="common">Sperm whale</name>
    <name type="synonym">Physeter catodon</name>
    <dbReference type="NCBI Taxonomy" id="9755"/>
    <lineage>
        <taxon>Eukaryota</taxon>
        <taxon>Metazoa</taxon>
        <taxon>Chordata</taxon>
        <taxon>Craniata</taxon>
        <taxon>Vertebrata</taxon>
        <taxon>Euteleostomi</taxon>
        <taxon>Mammalia</taxon>
        <taxon>Eutheria</taxon>
        <taxon>Laurasiatheria</taxon>
        <taxon>Artiodactyla</taxon>
        <taxon>Whippomorpha</taxon>
        <taxon>Cetacea</taxon>
        <taxon>Odontoceti</taxon>
        <taxon>Physeteridae</taxon>
        <taxon>Physeter</taxon>
    </lineage>
</organism>
<protein>
    <submittedName>
        <fullName evidence="3">ESX-1 secretion-associated protein EspI-like</fullName>
    </submittedName>
</protein>
<dbReference type="GeneID" id="112062408"/>
<accession>A0A455ANI6</accession>
<gene>
    <name evidence="3" type="primary">LOC112062408</name>
</gene>
<keyword evidence="2" id="KW-1185">Reference proteome</keyword>
<sequence>MLAPQSAAFSSRGLASSLLAEARGHRNAGPEEQRPGRNRPSLLPLCSPGCQPRPPAWPLPPSAARGPCSLPAPVTGLQPTSQECLLPPLGGWFPPAFEGQLWTPHSPTPSPTCKRPKRQRRVPPALPLEAAVHSQARPLGLVVPEEAVPRRPALCP</sequence>
<dbReference type="Proteomes" id="UP000248484">
    <property type="component" value="Chromosome 21"/>
</dbReference>
<evidence type="ECO:0000313" key="2">
    <source>
        <dbReference type="Proteomes" id="UP000248484"/>
    </source>
</evidence>
<feature type="compositionally biased region" description="Basic and acidic residues" evidence="1">
    <location>
        <begin position="22"/>
        <end position="35"/>
    </location>
</feature>
<dbReference type="AlphaFoldDB" id="A0A455ANI6"/>
<name>A0A455ANI6_PHYMC</name>